<dbReference type="GO" id="GO:0035091">
    <property type="term" value="F:phosphatidylinositol binding"/>
    <property type="evidence" value="ECO:0007669"/>
    <property type="project" value="TreeGrafter"/>
</dbReference>
<dbReference type="CDD" id="cd11524">
    <property type="entry name" value="SYLF"/>
    <property type="match status" value="1"/>
</dbReference>
<organism evidence="2 3">
    <name type="scientific">Sulfurospirillum diekertiae</name>
    <dbReference type="NCBI Taxonomy" id="1854492"/>
    <lineage>
        <taxon>Bacteria</taxon>
        <taxon>Pseudomonadati</taxon>
        <taxon>Campylobacterota</taxon>
        <taxon>Epsilonproteobacteria</taxon>
        <taxon>Campylobacterales</taxon>
        <taxon>Sulfurospirillaceae</taxon>
        <taxon>Sulfurospirillum</taxon>
    </lineage>
</organism>
<dbReference type="PANTHER" id="PTHR15629">
    <property type="entry name" value="SH3YL1 PROTEIN"/>
    <property type="match status" value="1"/>
</dbReference>
<dbReference type="EMBL" id="CP021416">
    <property type="protein sequence ID" value="ARU48391.1"/>
    <property type="molecule type" value="Genomic_DNA"/>
</dbReference>
<sequence>MKKLWVSLIVGLVISTTLYGSAEEKLLDSSNALKNMIRDSKIKIPQKVLEKAQAIAIFPGTIEISIFLGGKTGNGVMVVRRSDGSWSYPFFVKLGGAGLGFQLGVEKKDILMIFESTDSVKKLMNNKITLGVDASVAAGPAGDSAGRGSEVDFKSEVYTYTKTQGAFVGVSFDGSVMNHDYDENIELYGNNITPAQIIESDGLLSSYAIEDFLKAVQKLTSY</sequence>
<dbReference type="AlphaFoldDB" id="A0A1Y0HJW0"/>
<accession>A0A1Y0HJW0</accession>
<dbReference type="InterPro" id="IPR007461">
    <property type="entry name" value="Ysc84_actin-binding"/>
</dbReference>
<gene>
    <name evidence="2" type="ORF">Sdiek1_1225</name>
</gene>
<keyword evidence="3" id="KW-1185">Reference proteome</keyword>
<evidence type="ECO:0000313" key="3">
    <source>
        <dbReference type="Proteomes" id="UP000196005"/>
    </source>
</evidence>
<name>A0A1Y0HJW0_9BACT</name>
<dbReference type="KEGG" id="suls:Sdiek1_1225"/>
<dbReference type="PANTHER" id="PTHR15629:SF2">
    <property type="entry name" value="SH3 DOMAIN-CONTAINING YSC84-LIKE PROTEIN 1"/>
    <property type="match status" value="1"/>
</dbReference>
<dbReference type="InterPro" id="IPR051702">
    <property type="entry name" value="SH3_domain_YSC84-like"/>
</dbReference>
<dbReference type="Proteomes" id="UP000196005">
    <property type="component" value="Chromosome"/>
</dbReference>
<dbReference type="OrthoDB" id="9782434at2"/>
<protein>
    <recommendedName>
        <fullName evidence="1">Ysc84 actin-binding domain-containing protein</fullName>
    </recommendedName>
</protein>
<feature type="domain" description="Ysc84 actin-binding" evidence="1">
    <location>
        <begin position="96"/>
        <end position="216"/>
    </location>
</feature>
<reference evidence="3" key="1">
    <citation type="submission" date="2017-05" db="EMBL/GenBank/DDBJ databases">
        <title>Dechlorination kinetics govern the competition between two new strains of the genus Sulfurospirillum.</title>
        <authorList>
            <person name="Buttet G.F."/>
            <person name="Murray A.M."/>
            <person name="Goris T."/>
            <person name="Burion M."/>
            <person name="Lin B."/>
            <person name="Rolle M."/>
            <person name="Maillard J."/>
        </authorList>
    </citation>
    <scope>NUCLEOTIDE SEQUENCE [LARGE SCALE GENOMIC DNA]</scope>
    <source>
        <strain evidence="3">SL2-1</strain>
    </source>
</reference>
<dbReference type="Pfam" id="PF04366">
    <property type="entry name" value="Ysc84"/>
    <property type="match status" value="1"/>
</dbReference>
<evidence type="ECO:0000259" key="1">
    <source>
        <dbReference type="Pfam" id="PF04366"/>
    </source>
</evidence>
<proteinExistence type="predicted"/>
<evidence type="ECO:0000313" key="2">
    <source>
        <dbReference type="EMBL" id="ARU48391.1"/>
    </source>
</evidence>